<comment type="caution">
    <text evidence="2">The sequence shown here is derived from an EMBL/GenBank/DDBJ whole genome shotgun (WGS) entry which is preliminary data.</text>
</comment>
<feature type="domain" description="Enoyl reductase (ER)" evidence="1">
    <location>
        <begin position="10"/>
        <end position="307"/>
    </location>
</feature>
<gene>
    <name evidence="2" type="ORF">R3P96_25100</name>
</gene>
<evidence type="ECO:0000313" key="2">
    <source>
        <dbReference type="EMBL" id="MDV6264628.1"/>
    </source>
</evidence>
<dbReference type="Gene3D" id="3.40.50.720">
    <property type="entry name" value="NAD(P)-binding Rossmann-like Domain"/>
    <property type="match status" value="1"/>
</dbReference>
<dbReference type="Gene3D" id="3.90.180.10">
    <property type="entry name" value="Medium-chain alcohol dehydrogenases, catalytic domain"/>
    <property type="match status" value="1"/>
</dbReference>
<organism evidence="2 3">
    <name type="scientific">Rhodococcoides yunnanense</name>
    <dbReference type="NCBI Taxonomy" id="278209"/>
    <lineage>
        <taxon>Bacteria</taxon>
        <taxon>Bacillati</taxon>
        <taxon>Actinomycetota</taxon>
        <taxon>Actinomycetes</taxon>
        <taxon>Mycobacteriales</taxon>
        <taxon>Nocardiaceae</taxon>
        <taxon>Rhodococcoides</taxon>
    </lineage>
</organism>
<evidence type="ECO:0000313" key="3">
    <source>
        <dbReference type="Proteomes" id="UP001185755"/>
    </source>
</evidence>
<dbReference type="Pfam" id="PF13602">
    <property type="entry name" value="ADH_zinc_N_2"/>
    <property type="match status" value="1"/>
</dbReference>
<dbReference type="InterPro" id="IPR011032">
    <property type="entry name" value="GroES-like_sf"/>
</dbReference>
<dbReference type="CDD" id="cd05289">
    <property type="entry name" value="MDR_like_2"/>
    <property type="match status" value="1"/>
</dbReference>
<dbReference type="InterPro" id="IPR020843">
    <property type="entry name" value="ER"/>
</dbReference>
<sequence>MKIVQQQTVGDVDVLELVQSQVPTPAAGELLVRIAATSVNPVDTAVRAGAFPLLGAPPFVLGWDLAGTVEQVGDGVENWSVGDRVFGMPLFPQQAATNAEYAVVPAAEVATVPDGMSDEQAAALPLVGLTAWQALVHTAKLQAGQRVLIHAAGGGVGHVAVQIAKALGAYVIATASESKIGFVRSLGADEVIDYRAQRFEDVVAPVDVVLDPLVGDITPRSASVLVDGGIITSLLDPDPGVVDQLIAAGKRFERIGVSPSAADLTSLAELVTAGTLSVTVSATFSLDEIAAAHTAVETGSTLGKVVVTI</sequence>
<reference evidence="2 3" key="1">
    <citation type="submission" date="2023-10" db="EMBL/GenBank/DDBJ databases">
        <title>Development of a sustainable strategy for remediation of hydrocarbon-contaminated territories based on the waste exchange concept.</title>
        <authorList>
            <person name="Krivoruchko A."/>
        </authorList>
    </citation>
    <scope>NUCLEOTIDE SEQUENCE [LARGE SCALE GENOMIC DNA]</scope>
    <source>
        <strain evidence="2 3">IEGM 1323</strain>
    </source>
</reference>
<proteinExistence type="predicted"/>
<dbReference type="InterPro" id="IPR002364">
    <property type="entry name" value="Quin_OxRdtase/zeta-crystal_CS"/>
</dbReference>
<dbReference type="InterPro" id="IPR052733">
    <property type="entry name" value="Chloroplast_QOR"/>
</dbReference>
<accession>A0ABU4BK72</accession>
<dbReference type="PANTHER" id="PTHR44013">
    <property type="entry name" value="ZINC-TYPE ALCOHOL DEHYDROGENASE-LIKE PROTEIN C16A3.02C"/>
    <property type="match status" value="1"/>
</dbReference>
<keyword evidence="3" id="KW-1185">Reference proteome</keyword>
<dbReference type="PROSITE" id="PS01162">
    <property type="entry name" value="QOR_ZETA_CRYSTAL"/>
    <property type="match status" value="1"/>
</dbReference>
<dbReference type="SUPFAM" id="SSF51735">
    <property type="entry name" value="NAD(P)-binding Rossmann-fold domains"/>
    <property type="match status" value="1"/>
</dbReference>
<dbReference type="EC" id="1.-.-.-" evidence="2"/>
<name>A0ABU4BK72_9NOCA</name>
<dbReference type="Pfam" id="PF08240">
    <property type="entry name" value="ADH_N"/>
    <property type="match status" value="1"/>
</dbReference>
<dbReference type="EMBL" id="JAWLJX010000016">
    <property type="protein sequence ID" value="MDV6264628.1"/>
    <property type="molecule type" value="Genomic_DNA"/>
</dbReference>
<protein>
    <submittedName>
        <fullName evidence="2">NADP-dependent oxidoreductase</fullName>
        <ecNumber evidence="2">1.-.-.-</ecNumber>
    </submittedName>
</protein>
<dbReference type="InterPro" id="IPR036291">
    <property type="entry name" value="NAD(P)-bd_dom_sf"/>
</dbReference>
<evidence type="ECO:0000259" key="1">
    <source>
        <dbReference type="SMART" id="SM00829"/>
    </source>
</evidence>
<dbReference type="SMART" id="SM00829">
    <property type="entry name" value="PKS_ER"/>
    <property type="match status" value="1"/>
</dbReference>
<keyword evidence="2" id="KW-0560">Oxidoreductase</keyword>
<dbReference type="Proteomes" id="UP001185755">
    <property type="component" value="Unassembled WGS sequence"/>
</dbReference>
<dbReference type="GO" id="GO:0016491">
    <property type="term" value="F:oxidoreductase activity"/>
    <property type="evidence" value="ECO:0007669"/>
    <property type="project" value="UniProtKB-KW"/>
</dbReference>
<dbReference type="SUPFAM" id="SSF50129">
    <property type="entry name" value="GroES-like"/>
    <property type="match status" value="1"/>
</dbReference>
<dbReference type="InterPro" id="IPR013154">
    <property type="entry name" value="ADH-like_N"/>
</dbReference>
<dbReference type="PANTHER" id="PTHR44013:SF1">
    <property type="entry name" value="ZINC-TYPE ALCOHOL DEHYDROGENASE-LIKE PROTEIN C16A3.02C"/>
    <property type="match status" value="1"/>
</dbReference>
<dbReference type="RefSeq" id="WP_317566655.1">
    <property type="nucleotide sequence ID" value="NZ_JAWLJX010000016.1"/>
</dbReference>